<evidence type="ECO:0000256" key="1">
    <source>
        <dbReference type="SAM" id="Phobius"/>
    </source>
</evidence>
<gene>
    <name evidence="2" type="ORF">D0Y65_004962</name>
</gene>
<dbReference type="AlphaFoldDB" id="A0A445LTM3"/>
<keyword evidence="1" id="KW-0472">Membrane</keyword>
<keyword evidence="1" id="KW-1133">Transmembrane helix</keyword>
<feature type="transmembrane region" description="Helical" evidence="1">
    <location>
        <begin position="12"/>
        <end position="37"/>
    </location>
</feature>
<name>A0A445LTM3_GLYSO</name>
<sequence>MQNQQVPLWTGIVPILNGFLLFLVGSTISNLLTNFRFPPFLGFGFHSPKLRNPLQASYFYFCFLIFFSLLGSDYFSIKLTNSLQSLHFFLFESNWNRSMFYCFSDLTSGFFYFSLKLTNPLQSLHSFLFELK</sequence>
<evidence type="ECO:0000313" key="2">
    <source>
        <dbReference type="EMBL" id="RZC26561.1"/>
    </source>
</evidence>
<keyword evidence="3" id="KW-1185">Reference proteome</keyword>
<accession>A0A445LTM3</accession>
<dbReference type="EMBL" id="QZWG01000002">
    <property type="protein sequence ID" value="RZC26561.1"/>
    <property type="molecule type" value="Genomic_DNA"/>
</dbReference>
<comment type="caution">
    <text evidence="2">The sequence shown here is derived from an EMBL/GenBank/DDBJ whole genome shotgun (WGS) entry which is preliminary data.</text>
</comment>
<organism evidence="2 3">
    <name type="scientific">Glycine soja</name>
    <name type="common">Wild soybean</name>
    <dbReference type="NCBI Taxonomy" id="3848"/>
    <lineage>
        <taxon>Eukaryota</taxon>
        <taxon>Viridiplantae</taxon>
        <taxon>Streptophyta</taxon>
        <taxon>Embryophyta</taxon>
        <taxon>Tracheophyta</taxon>
        <taxon>Spermatophyta</taxon>
        <taxon>Magnoliopsida</taxon>
        <taxon>eudicotyledons</taxon>
        <taxon>Gunneridae</taxon>
        <taxon>Pentapetalae</taxon>
        <taxon>rosids</taxon>
        <taxon>fabids</taxon>
        <taxon>Fabales</taxon>
        <taxon>Fabaceae</taxon>
        <taxon>Papilionoideae</taxon>
        <taxon>50 kb inversion clade</taxon>
        <taxon>NPAAA clade</taxon>
        <taxon>indigoferoid/millettioid clade</taxon>
        <taxon>Phaseoleae</taxon>
        <taxon>Glycine</taxon>
        <taxon>Glycine subgen. Soja</taxon>
    </lineage>
</organism>
<evidence type="ECO:0000313" key="3">
    <source>
        <dbReference type="Proteomes" id="UP000289340"/>
    </source>
</evidence>
<proteinExistence type="predicted"/>
<keyword evidence="1" id="KW-0812">Transmembrane</keyword>
<dbReference type="Proteomes" id="UP000289340">
    <property type="component" value="Chromosome 2"/>
</dbReference>
<feature type="transmembrane region" description="Helical" evidence="1">
    <location>
        <begin position="57"/>
        <end position="77"/>
    </location>
</feature>
<reference evidence="2 3" key="1">
    <citation type="submission" date="2018-09" db="EMBL/GenBank/DDBJ databases">
        <title>A high-quality reference genome of wild soybean provides a powerful tool to mine soybean genomes.</title>
        <authorList>
            <person name="Xie M."/>
            <person name="Chung C.Y.L."/>
            <person name="Li M.-W."/>
            <person name="Wong F.-L."/>
            <person name="Chan T.-F."/>
            <person name="Lam H.-M."/>
        </authorList>
    </citation>
    <scope>NUCLEOTIDE SEQUENCE [LARGE SCALE GENOMIC DNA]</scope>
    <source>
        <strain evidence="3">cv. W05</strain>
        <tissue evidence="2">Hypocotyl of etiolated seedlings</tissue>
    </source>
</reference>
<protein>
    <submittedName>
        <fullName evidence="2">Uncharacterized protein</fullName>
    </submittedName>
</protein>